<dbReference type="PRINTS" id="PR00723">
    <property type="entry name" value="SUBTILISIN"/>
</dbReference>
<dbReference type="InterPro" id="IPR022398">
    <property type="entry name" value="Peptidase_S8_His-AS"/>
</dbReference>
<organism evidence="8 9">
    <name type="scientific">Clostridium rhizosphaerae</name>
    <dbReference type="NCBI Taxonomy" id="2803861"/>
    <lineage>
        <taxon>Bacteria</taxon>
        <taxon>Bacillati</taxon>
        <taxon>Bacillota</taxon>
        <taxon>Clostridia</taxon>
        <taxon>Eubacteriales</taxon>
        <taxon>Clostridiaceae</taxon>
        <taxon>Clostridium</taxon>
    </lineage>
</organism>
<evidence type="ECO:0000256" key="3">
    <source>
        <dbReference type="ARBA" id="ARBA00022801"/>
    </source>
</evidence>
<dbReference type="EMBL" id="JAESWC010000004">
    <property type="protein sequence ID" value="MBL4936328.1"/>
    <property type="molecule type" value="Genomic_DNA"/>
</dbReference>
<evidence type="ECO:0000256" key="4">
    <source>
        <dbReference type="ARBA" id="ARBA00022825"/>
    </source>
</evidence>
<dbReference type="SUPFAM" id="SSF52743">
    <property type="entry name" value="Subtilisin-like"/>
    <property type="match status" value="1"/>
</dbReference>
<evidence type="ECO:0000313" key="9">
    <source>
        <dbReference type="Proteomes" id="UP000632377"/>
    </source>
</evidence>
<keyword evidence="6" id="KW-0732">Signal</keyword>
<accession>A0ABS1TAF0</accession>
<dbReference type="PANTHER" id="PTHR43806:SF11">
    <property type="entry name" value="CEREVISIN-RELATED"/>
    <property type="match status" value="1"/>
</dbReference>
<evidence type="ECO:0000313" key="8">
    <source>
        <dbReference type="EMBL" id="MBL4936328.1"/>
    </source>
</evidence>
<keyword evidence="9" id="KW-1185">Reference proteome</keyword>
<feature type="active site" description="Charge relay system" evidence="5">
    <location>
        <position position="153"/>
    </location>
</feature>
<feature type="signal peptide" evidence="6">
    <location>
        <begin position="1"/>
        <end position="24"/>
    </location>
</feature>
<dbReference type="PANTHER" id="PTHR43806">
    <property type="entry name" value="PEPTIDASE S8"/>
    <property type="match status" value="1"/>
</dbReference>
<protein>
    <submittedName>
        <fullName evidence="8">S8 family serine peptidase</fullName>
    </submittedName>
</protein>
<evidence type="ECO:0000256" key="5">
    <source>
        <dbReference type="PROSITE-ProRule" id="PRU01240"/>
    </source>
</evidence>
<feature type="chain" id="PRO_5046426464" evidence="6">
    <location>
        <begin position="25"/>
        <end position="2754"/>
    </location>
</feature>
<gene>
    <name evidence="8" type="ORF">JK636_11205</name>
</gene>
<name>A0ABS1TAF0_9CLOT</name>
<evidence type="ECO:0000256" key="2">
    <source>
        <dbReference type="ARBA" id="ARBA00022670"/>
    </source>
</evidence>
<feature type="domain" description="Peptidase S8/S53" evidence="7">
    <location>
        <begin position="146"/>
        <end position="387"/>
    </location>
</feature>
<dbReference type="InterPro" id="IPR036852">
    <property type="entry name" value="Peptidase_S8/S53_dom_sf"/>
</dbReference>
<feature type="active site" description="Charge relay system" evidence="5">
    <location>
        <position position="186"/>
    </location>
</feature>
<dbReference type="InterPro" id="IPR000209">
    <property type="entry name" value="Peptidase_S8/S53_dom"/>
</dbReference>
<keyword evidence="2 5" id="KW-0645">Protease</keyword>
<dbReference type="Proteomes" id="UP000632377">
    <property type="component" value="Unassembled WGS sequence"/>
</dbReference>
<dbReference type="PROSITE" id="PS51892">
    <property type="entry name" value="SUBTILASE"/>
    <property type="match status" value="1"/>
</dbReference>
<dbReference type="Gene3D" id="3.40.50.200">
    <property type="entry name" value="Peptidase S8/S53 domain"/>
    <property type="match status" value="1"/>
</dbReference>
<evidence type="ECO:0000256" key="6">
    <source>
        <dbReference type="SAM" id="SignalP"/>
    </source>
</evidence>
<dbReference type="Pfam" id="PF00082">
    <property type="entry name" value="Peptidase_S8"/>
    <property type="match status" value="1"/>
</dbReference>
<feature type="active site" description="Charge relay system" evidence="5">
    <location>
        <position position="335"/>
    </location>
</feature>
<evidence type="ECO:0000256" key="1">
    <source>
        <dbReference type="ARBA" id="ARBA00011073"/>
    </source>
</evidence>
<keyword evidence="4 5" id="KW-0720">Serine protease</keyword>
<keyword evidence="3 5" id="KW-0378">Hydrolase</keyword>
<dbReference type="InterPro" id="IPR050131">
    <property type="entry name" value="Peptidase_S8_subtilisin-like"/>
</dbReference>
<dbReference type="PROSITE" id="PS00137">
    <property type="entry name" value="SUBTILASE_HIS"/>
    <property type="match status" value="1"/>
</dbReference>
<reference evidence="8 9" key="1">
    <citation type="submission" date="2021-01" db="EMBL/GenBank/DDBJ databases">
        <title>Genome public.</title>
        <authorList>
            <person name="Liu C."/>
            <person name="Sun Q."/>
        </authorList>
    </citation>
    <scope>NUCLEOTIDE SEQUENCE [LARGE SCALE GENOMIC DNA]</scope>
    <source>
        <strain evidence="8 9">YIM B02515</strain>
    </source>
</reference>
<comment type="caution">
    <text evidence="8">The sequence shown here is derived from an EMBL/GenBank/DDBJ whole genome shotgun (WGS) entry which is preliminary data.</text>
</comment>
<dbReference type="PROSITE" id="PS00136">
    <property type="entry name" value="SUBTILASE_ASP"/>
    <property type="match status" value="1"/>
</dbReference>
<comment type="similarity">
    <text evidence="1 5">Belongs to the peptidase S8 family.</text>
</comment>
<dbReference type="InterPro" id="IPR015500">
    <property type="entry name" value="Peptidase_S8_subtilisin-rel"/>
</dbReference>
<dbReference type="InterPro" id="IPR023827">
    <property type="entry name" value="Peptidase_S8_Asp-AS"/>
</dbReference>
<dbReference type="RefSeq" id="WP_202749059.1">
    <property type="nucleotide sequence ID" value="NZ_JAESWC010000004.1"/>
</dbReference>
<proteinExistence type="inferred from homology"/>
<sequence>MKKLKKFTSLFILYVFIVSTVLQSGTVKVFAKDDAPKTQKPLKAVEGQLILKIKDLNNKNYEETLKKYDGKILKVNGSSMLISVNNENVDKTLKELKDNANTDYVEVNAVAKKQGSTSDPYIGTQDFLNYAHVQEAWDNIPASSTQVTVAVVDTGVMSSHEDLSGRVLTGKNILTGSADTTDNDGHGTQIAGIIAANTNNNKGIAGIAGTTNTKILPVKVSDVGGTATSFDVASGIRYAADSSASIINVSMDGEGCSKTVEDAVNYAFSKGCTVVVSAGENNDYAENYWPANIEGTIVVSSIHGGNYGKAVTLAAGGEGYTTSNTGKYTYVFGTSYSAAAVSGVAALAKVKFPSYSKAQIENLLKKSTSNDWKNYYKNYDQYNHYTGNGLIDALKMTQGAVGFIEITSPKSSDYYNGDVNVKFKAISPADLSRTEIYINDSTTALTTISGNGSSDYTTVVSAASLQEAANKITIKAYSKTGASYTDYRYVNEKKGSDTKVTAAILGINKEKLPKGTKVFLRAVNDKNDNAKIDEISAAADDNSNVVFYNTKPTVLYDLYFSYNTTINGLNVPILYAAKINGSGNYSIDASSLKQRSVTSKKADGTQLTGSKLTVKSSFGDAWMKGINIDNSFDSNGKALFYAPDNIDLGITVTNEKDGYMYNKHLDSLNGVDSINLGVDGTVTKVNAANYYSSMVTSELLNINSMDEFGYYNNATFSIKNNSAYISKAFSGYYYSATLNSSNVKRTIRYEGKTLSHKNSIETLSFGSLGVDVRLEPTSEGGVNLFAGIIDSNKNRVYVSGSDDFNISVYDPSGKIVQATDYDLRKNDGEDEYAYETSRYYGIKLHDNMPKGTYSVQASINYAPIGNLISSKVTFANGSTDSTDNSTQATVNVKAPFSVVSWMSGRYYIYNQSGNVISQGWFDYNPSSTNATSFKVDKSLINSSNKIYIYCGQDDGDGKGGQFCYDRQLPTALDSTGVVNIDNSQGTAKRLTFSIDDASKFNILKGAEIKITSKYINYDGLKTAIDDKGLSYLWADDGQYMAKAFNSSAKCYLAKTFTSNAQSTTVTFTTNDLAKFSVSVNNLSGYKKSRAYIDGIGNIEFTNSDTLNISPVLNASVYSIINTAYDEASGTMYQYTYDLSYNFSKASDVKHISFDDTTVTFKSYSNNVDLPGGIIADYSITSGGLTLSRIYTDNLFDFMNAFRSKHLISMDLYNSSGVLIDSTNSSLNRYASVSHASLVNNTLTAGNYTIKINVPNAINLKCTEQPVTVTTNNIQRIRVMNPFNVSKPAAFTKLDSINGEYTTDNNGYIFVKKGTFSSVNDFRVNYSGSEGNAIYYADSYNSSDSDIVINKAIASMKSVSIKPLYSPGKINLANGIVNMYDGKCASISFSLNSQGQINNLYMSGGKYSIYVRGQNYYLTSSLDLGSNQTTASVDNNSYATISLGSGVTKDVKVDLEYDRFVMNENLNTIYVSPNCFVNYSYEDYDNGISYHNSINTVNLTQYTIKIGSPITASASLDSSVIRPNSTVNANLSLQDENKNNIEISNYYDKRPVVTANIKQGGTLVGAVQCNLGQDGMVSFNMPSVSGAVTVNFDIQFNTLGKVNSNSCDLTVDDSSFYKVTVLDPMGNPAKGGTISKYHYYGGYTIGDNGTAFINKYDISNGDKLIINGRTNTTNELFVYSRTFDSAVLQFKAQSDNKKINVTATLPDEASFRDGRFAIYLNGNDYPTEIFQEDFHGDNSWKSYSNLNVYLEGGVYNFAMDDYRTYYLISQIDTSKASSVVLDGSKMARLTTSSSDGFSFSLNKISEYMQYGVAEVFVSPGAELSYSRNMNDYGISFSNKVTTIAGSTINMGLGSKLTVTGTLDKNTYGPGENIKASISITDENKNIITINSWNSNKPAIQAVFKNSIGNILASVDCTINYDGTVNFIIPPEADGNVSISFVLKSDKLGTFSSVSYPTTVDSSNYYKISLIDPYGNPAKGGTLRFSNDYKNYNISTAGTVFVPKSTLSDGMSYNVVVSGNCSSNADKFIYERTITSTTVKIGKNPDTSRINLSITKPQAYNVDYASIQIRNDFGNEVAYQSLDMNSYSSWSNMNYWFDKNVYKIRVEMGSYDGSKSVSYILYDDIDTAADTQAVLDANNISKLTFVYDGLNSLSNENYYVGSPYSNRSYSSSDILYVSKNKGYNISGNGTININGINSNFGFSKNNFFVKDDITEIHFGKTPYKFMTYKNNEIVDYKLKDVVNIGDTLNAYSLSVVDGNNYQLSVYDSNITNLKLNFYQQGTTNLVKSVDAASNSYNQKSFVIPSMTEGTYDVNITGTAPDGTLIANKAQKVSVSSQDNNYRFYPQSKDYYSSIKEATITFFEGTKIIYKTSCDSYSSSGELLVPKSILTSGKDYIALISYTDWNGKYHYFKTTVNLDGSFSSIYLTEPDTSVEVPLKGIPNAKIDVVKDGASLGQFALADDGSGNMVVQPDSYELILKGMDKNTGKYYVLDKNITVNSATTSYNFDTSSLSILSVNSSYKGGIYSGSYILQKQGINIQSTVDYSDMRDNNIYVDKGTYTVSTSLDVSGLANTITGKYTVDCSNATSAIELGKNLKVTAVLNKASFNAGETPSVTSAKVMDGTVELSGFMASDFSISSIDIVHRGKSFKNFQGAIPSYISGECNLGLNLVNKATGTISVLAASVVINNSTNKALTDINLDGITDIYDLTLISKDMGFEKGKSVNWDGRCNVENNDGLNKIDIKDLAKAAQNYNKKY</sequence>
<evidence type="ECO:0000259" key="7">
    <source>
        <dbReference type="Pfam" id="PF00082"/>
    </source>
</evidence>